<gene>
    <name evidence="1" type="ORF">GGR27_001470</name>
</gene>
<proteinExistence type="predicted"/>
<sequence length="97" mass="11330">MKKNSFLQLRDLEMAEFVKNRQDTVRTRVESRLRTSEFISNTLELFFPKMADTFTVMMGGEAIEGQHDYPTIDENELALKPDVRHLEGPENRGEIIR</sequence>
<dbReference type="Proteomes" id="UP000770785">
    <property type="component" value="Unassembled WGS sequence"/>
</dbReference>
<evidence type="ECO:0000313" key="1">
    <source>
        <dbReference type="EMBL" id="NJC25971.1"/>
    </source>
</evidence>
<protein>
    <submittedName>
        <fullName evidence="1">Uncharacterized protein</fullName>
    </submittedName>
</protein>
<name>A0ABX0XAH7_9BACT</name>
<reference evidence="1 2" key="1">
    <citation type="submission" date="2020-03" db="EMBL/GenBank/DDBJ databases">
        <title>Genomic Encyclopedia of Type Strains, Phase IV (KMG-IV): sequencing the most valuable type-strain genomes for metagenomic binning, comparative biology and taxonomic classification.</title>
        <authorList>
            <person name="Goeker M."/>
        </authorList>
    </citation>
    <scope>NUCLEOTIDE SEQUENCE [LARGE SCALE GENOMIC DNA]</scope>
    <source>
        <strain evidence="1 2">DSM 105096</strain>
    </source>
</reference>
<dbReference type="RefSeq" id="WP_168036739.1">
    <property type="nucleotide sequence ID" value="NZ_JAATJH010000002.1"/>
</dbReference>
<keyword evidence="2" id="KW-1185">Reference proteome</keyword>
<evidence type="ECO:0000313" key="2">
    <source>
        <dbReference type="Proteomes" id="UP000770785"/>
    </source>
</evidence>
<dbReference type="EMBL" id="JAATJH010000002">
    <property type="protein sequence ID" value="NJC25971.1"/>
    <property type="molecule type" value="Genomic_DNA"/>
</dbReference>
<comment type="caution">
    <text evidence="1">The sequence shown here is derived from an EMBL/GenBank/DDBJ whole genome shotgun (WGS) entry which is preliminary data.</text>
</comment>
<organism evidence="1 2">
    <name type="scientific">Neolewinella antarctica</name>
    <dbReference type="NCBI Taxonomy" id="442734"/>
    <lineage>
        <taxon>Bacteria</taxon>
        <taxon>Pseudomonadati</taxon>
        <taxon>Bacteroidota</taxon>
        <taxon>Saprospiria</taxon>
        <taxon>Saprospirales</taxon>
        <taxon>Lewinellaceae</taxon>
        <taxon>Neolewinella</taxon>
    </lineage>
</organism>
<accession>A0ABX0XAH7</accession>